<dbReference type="Pfam" id="PF13385">
    <property type="entry name" value="Laminin_G_3"/>
    <property type="match status" value="1"/>
</dbReference>
<dbReference type="EMBL" id="LSMT01000034">
    <property type="protein sequence ID" value="PFX31532.1"/>
    <property type="molecule type" value="Genomic_DNA"/>
</dbReference>
<keyword evidence="7" id="KW-1015">Disulfide bond</keyword>
<dbReference type="InterPro" id="IPR013320">
    <property type="entry name" value="ConA-like_dom_sf"/>
</dbReference>
<dbReference type="SUPFAM" id="SSF81321">
    <property type="entry name" value="Family A G protein-coupled receptor-like"/>
    <property type="match status" value="1"/>
</dbReference>
<dbReference type="Gene3D" id="2.60.120.200">
    <property type="match status" value="1"/>
</dbReference>
<dbReference type="OrthoDB" id="547680at2759"/>
<evidence type="ECO:0000256" key="1">
    <source>
        <dbReference type="ARBA" id="ARBA00004141"/>
    </source>
</evidence>
<dbReference type="InterPro" id="IPR017452">
    <property type="entry name" value="GPCR_Rhodpsn_7TM"/>
</dbReference>
<dbReference type="GO" id="GO:0005886">
    <property type="term" value="C:plasma membrane"/>
    <property type="evidence" value="ECO:0007669"/>
    <property type="project" value="TreeGrafter"/>
</dbReference>
<evidence type="ECO:0000259" key="13">
    <source>
        <dbReference type="PROSITE" id="PS50262"/>
    </source>
</evidence>
<dbReference type="Gene3D" id="1.20.1070.10">
    <property type="entry name" value="Rhodopsin 7-helix transmembrane proteins"/>
    <property type="match status" value="1"/>
</dbReference>
<reference evidence="15" key="1">
    <citation type="journal article" date="2017" name="bioRxiv">
        <title>Comparative analysis of the genomes of Stylophora pistillata and Acropora digitifera provides evidence for extensive differences between species of corals.</title>
        <authorList>
            <person name="Voolstra C.R."/>
            <person name="Li Y."/>
            <person name="Liew Y.J."/>
            <person name="Baumgarten S."/>
            <person name="Zoccola D."/>
            <person name="Flot J.-F."/>
            <person name="Tambutte S."/>
            <person name="Allemand D."/>
            <person name="Aranda M."/>
        </authorList>
    </citation>
    <scope>NUCLEOTIDE SEQUENCE [LARGE SCALE GENOMIC DNA]</scope>
</reference>
<accession>A0A2B4SSL4</accession>
<keyword evidence="8 10" id="KW-0675">Receptor</keyword>
<keyword evidence="3" id="KW-0732">Signal</keyword>
<feature type="transmembrane region" description="Helical" evidence="12">
    <location>
        <begin position="64"/>
        <end position="89"/>
    </location>
</feature>
<evidence type="ECO:0000256" key="4">
    <source>
        <dbReference type="ARBA" id="ARBA00022989"/>
    </source>
</evidence>
<dbReference type="AlphaFoldDB" id="A0A2B4SSL4"/>
<dbReference type="PRINTS" id="PR00237">
    <property type="entry name" value="GPCRRHODOPSN"/>
</dbReference>
<keyword evidence="6 12" id="KW-0472">Membrane</keyword>
<keyword evidence="5 10" id="KW-0297">G-protein coupled receptor</keyword>
<dbReference type="GO" id="GO:0004930">
    <property type="term" value="F:G protein-coupled receptor activity"/>
    <property type="evidence" value="ECO:0007669"/>
    <property type="project" value="UniProtKB-KW"/>
</dbReference>
<evidence type="ECO:0000313" key="14">
    <source>
        <dbReference type="EMBL" id="PFX31532.1"/>
    </source>
</evidence>
<organism evidence="14 15">
    <name type="scientific">Stylophora pistillata</name>
    <name type="common">Smooth cauliflower coral</name>
    <dbReference type="NCBI Taxonomy" id="50429"/>
    <lineage>
        <taxon>Eukaryota</taxon>
        <taxon>Metazoa</taxon>
        <taxon>Cnidaria</taxon>
        <taxon>Anthozoa</taxon>
        <taxon>Hexacorallia</taxon>
        <taxon>Scleractinia</taxon>
        <taxon>Astrocoeniina</taxon>
        <taxon>Pocilloporidae</taxon>
        <taxon>Stylophora</taxon>
    </lineage>
</organism>
<dbReference type="PANTHER" id="PTHR45695:SF9">
    <property type="entry name" value="LEUCOKININ RECEPTOR"/>
    <property type="match status" value="1"/>
</dbReference>
<dbReference type="PANTHER" id="PTHR45695">
    <property type="entry name" value="LEUCOKININ RECEPTOR-RELATED"/>
    <property type="match status" value="1"/>
</dbReference>
<protein>
    <submittedName>
        <fullName evidence="14">Tachykinin-like peptides receptor 86C</fullName>
    </submittedName>
</protein>
<feature type="transmembrane region" description="Helical" evidence="12">
    <location>
        <begin position="28"/>
        <end position="52"/>
    </location>
</feature>
<evidence type="ECO:0000256" key="2">
    <source>
        <dbReference type="ARBA" id="ARBA00022692"/>
    </source>
</evidence>
<dbReference type="PROSITE" id="PS50262">
    <property type="entry name" value="G_PROTEIN_RECEP_F1_2"/>
    <property type="match status" value="1"/>
</dbReference>
<feature type="region of interest" description="Disordered" evidence="11">
    <location>
        <begin position="443"/>
        <end position="468"/>
    </location>
</feature>
<evidence type="ECO:0000313" key="15">
    <source>
        <dbReference type="Proteomes" id="UP000225706"/>
    </source>
</evidence>
<dbReference type="Pfam" id="PF00001">
    <property type="entry name" value="7tm_1"/>
    <property type="match status" value="1"/>
</dbReference>
<evidence type="ECO:0000256" key="7">
    <source>
        <dbReference type="ARBA" id="ARBA00023157"/>
    </source>
</evidence>
<evidence type="ECO:0000256" key="8">
    <source>
        <dbReference type="ARBA" id="ARBA00023170"/>
    </source>
</evidence>
<keyword evidence="2 10" id="KW-0812">Transmembrane</keyword>
<evidence type="ECO:0000256" key="10">
    <source>
        <dbReference type="RuleBase" id="RU000688"/>
    </source>
</evidence>
<evidence type="ECO:0000256" key="12">
    <source>
        <dbReference type="SAM" id="Phobius"/>
    </source>
</evidence>
<feature type="compositionally biased region" description="Low complexity" evidence="11">
    <location>
        <begin position="446"/>
        <end position="463"/>
    </location>
</feature>
<dbReference type="CDD" id="cd00637">
    <property type="entry name" value="7tm_classA_rhodopsin-like"/>
    <property type="match status" value="1"/>
</dbReference>
<evidence type="ECO:0000256" key="6">
    <source>
        <dbReference type="ARBA" id="ARBA00023136"/>
    </source>
</evidence>
<dbReference type="SUPFAM" id="SSF49899">
    <property type="entry name" value="Concanavalin A-like lectins/glucanases"/>
    <property type="match status" value="1"/>
</dbReference>
<comment type="caution">
    <text evidence="14">The sequence shown here is derived from an EMBL/GenBank/DDBJ whole genome shotgun (WGS) entry which is preliminary data.</text>
</comment>
<proteinExistence type="inferred from homology"/>
<keyword evidence="15" id="KW-1185">Reference proteome</keyword>
<dbReference type="Proteomes" id="UP000225706">
    <property type="component" value="Unassembled WGS sequence"/>
</dbReference>
<dbReference type="PROSITE" id="PS00237">
    <property type="entry name" value="G_PROTEIN_RECEP_F1_1"/>
    <property type="match status" value="1"/>
</dbReference>
<evidence type="ECO:0000256" key="5">
    <source>
        <dbReference type="ARBA" id="ARBA00023040"/>
    </source>
</evidence>
<feature type="transmembrane region" description="Helical" evidence="12">
    <location>
        <begin position="150"/>
        <end position="169"/>
    </location>
</feature>
<feature type="transmembrane region" description="Helical" evidence="12">
    <location>
        <begin position="101"/>
        <end position="129"/>
    </location>
</feature>
<feature type="domain" description="G-protein coupled receptors family 1 profile" evidence="13">
    <location>
        <begin position="44"/>
        <end position="168"/>
    </location>
</feature>
<comment type="similarity">
    <text evidence="10">Belongs to the G-protein coupled receptor 1 family.</text>
</comment>
<name>A0A2B4SSL4_STYPI</name>
<gene>
    <name evidence="14" type="primary">TkR86C</name>
    <name evidence="14" type="ORF">AWC38_SpisGene3610</name>
</gene>
<keyword evidence="4 12" id="KW-1133">Transmembrane helix</keyword>
<comment type="subcellular location">
    <subcellularLocation>
        <location evidence="1">Membrane</location>
        <topology evidence="1">Multi-pass membrane protein</topology>
    </subcellularLocation>
</comment>
<dbReference type="SMART" id="SM00560">
    <property type="entry name" value="LamGL"/>
    <property type="match status" value="1"/>
</dbReference>
<sequence>MNNSSILVQSPPGDEPTSAPSLNMSIQIIQAVLSSLVMVGSLFGNTLVICVVTQSLRMRTVTNFLIVNMACADILYTLVSFPPLFVMIFDGYEWAMSSRGLGIFFCQVVNFGQYMLVPVSVLTLAAIAFDRFFAILIPLKRIISKRVFRYLVIAIWVTSAAVAAPLLYALQVTRDRRMERLVFLIALTVGGALASCRHPKPGQFLSKKEGIPNYVDSPSSADLAIDKRLVGHLQFNATKGSVVEDSSGYAKNGILQDGAIVVNFPKSKCGNAAYVYCGDILFHGDTFQAKPREGVTVAAFINLKDIEGSRSIFDTIGISHQCGQFHLEVNYGSVRWFHRNETQHIIFSVTAEGKQVPKDKWTHIAGTYDSATGKSKIYVNGELRNMTIGGGLLSRDWLSRAGIGDHKAGRPLMGFIDEFRIYNYALTKTEIEGLAKMCLPGGGAAAGSTPAPTATPPTSGTTPKISDQMSHDAEFARKAGKHFKFPQEESVEEAVLKRSPVRGSRGVDVL</sequence>
<feature type="region of interest" description="Disordered" evidence="11">
    <location>
        <begin position="487"/>
        <end position="510"/>
    </location>
</feature>
<dbReference type="InterPro" id="IPR000276">
    <property type="entry name" value="GPCR_Rhodpsn"/>
</dbReference>
<evidence type="ECO:0000256" key="3">
    <source>
        <dbReference type="ARBA" id="ARBA00022729"/>
    </source>
</evidence>
<evidence type="ECO:0000256" key="11">
    <source>
        <dbReference type="SAM" id="MobiDB-lite"/>
    </source>
</evidence>
<dbReference type="InterPro" id="IPR006558">
    <property type="entry name" value="LamG-like"/>
</dbReference>
<keyword evidence="9 10" id="KW-0807">Transducer</keyword>
<evidence type="ECO:0000256" key="9">
    <source>
        <dbReference type="ARBA" id="ARBA00023224"/>
    </source>
</evidence>